<evidence type="ECO:0000256" key="2">
    <source>
        <dbReference type="ARBA" id="ARBA00012755"/>
    </source>
</evidence>
<dbReference type="PANTHER" id="PTHR35273">
    <property type="entry name" value="ALPHA-1,4 POLYGALACTOSAMINIDASE, PUTATIVE (AFU_ORTHOLOGUE AFUA_3G07890)-RELATED"/>
    <property type="match status" value="1"/>
</dbReference>
<dbReference type="SUPFAM" id="SSF51445">
    <property type="entry name" value="(Trans)glycosidases"/>
    <property type="match status" value="1"/>
</dbReference>
<dbReference type="EMBL" id="CP099422">
    <property type="protein sequence ID" value="USW52967.1"/>
    <property type="molecule type" value="Genomic_DNA"/>
</dbReference>
<evidence type="ECO:0000256" key="1">
    <source>
        <dbReference type="ARBA" id="ARBA00001255"/>
    </source>
</evidence>
<reference evidence="4" key="1">
    <citation type="submission" date="2022-06" db="EMBL/GenBank/DDBJ databases">
        <title>Complete genome sequences of two strains of the flax pathogen Septoria linicola.</title>
        <authorList>
            <person name="Lapalu N."/>
            <person name="Simon A."/>
            <person name="Demenou B."/>
            <person name="Paumier D."/>
            <person name="Guillot M.-P."/>
            <person name="Gout L."/>
            <person name="Valade R."/>
        </authorList>
    </citation>
    <scope>NUCLEOTIDE SEQUENCE</scope>
    <source>
        <strain evidence="4">SE15195</strain>
    </source>
</reference>
<protein>
    <recommendedName>
        <fullName evidence="2">alpha-galactosidase</fullName>
        <ecNumber evidence="2">3.2.1.22</ecNumber>
    </recommendedName>
</protein>
<proteinExistence type="predicted"/>
<dbReference type="GO" id="GO:0004557">
    <property type="term" value="F:alpha-galactosidase activity"/>
    <property type="evidence" value="ECO:0007669"/>
    <property type="project" value="UniProtKB-EC"/>
</dbReference>
<dbReference type="AlphaFoldDB" id="A0A9Q9EK75"/>
<evidence type="ECO:0000259" key="3">
    <source>
        <dbReference type="Pfam" id="PF03537"/>
    </source>
</evidence>
<gene>
    <name evidence="4" type="ORF">Slin15195_G062860</name>
</gene>
<feature type="domain" description="Glycoside-hydrolase family GH114 TIM-barrel" evidence="3">
    <location>
        <begin position="105"/>
        <end position="195"/>
    </location>
</feature>
<dbReference type="InterPro" id="IPR004352">
    <property type="entry name" value="GH114_TIM-barrel"/>
</dbReference>
<organism evidence="4 5">
    <name type="scientific">Septoria linicola</name>
    <dbReference type="NCBI Taxonomy" id="215465"/>
    <lineage>
        <taxon>Eukaryota</taxon>
        <taxon>Fungi</taxon>
        <taxon>Dikarya</taxon>
        <taxon>Ascomycota</taxon>
        <taxon>Pezizomycotina</taxon>
        <taxon>Dothideomycetes</taxon>
        <taxon>Dothideomycetidae</taxon>
        <taxon>Mycosphaerellales</taxon>
        <taxon>Mycosphaerellaceae</taxon>
        <taxon>Septoria</taxon>
    </lineage>
</organism>
<comment type="catalytic activity">
    <reaction evidence="1">
        <text>Hydrolysis of terminal, non-reducing alpha-D-galactose residues in alpha-D-galactosides, including galactose oligosaccharides, galactomannans and galactolipids.</text>
        <dbReference type="EC" id="3.2.1.22"/>
    </reaction>
</comment>
<dbReference type="PANTHER" id="PTHR35273:SF2">
    <property type="entry name" value="ALPHA-GALACTOSIDASE"/>
    <property type="match status" value="1"/>
</dbReference>
<evidence type="ECO:0000313" key="5">
    <source>
        <dbReference type="Proteomes" id="UP001056384"/>
    </source>
</evidence>
<dbReference type="Proteomes" id="UP001056384">
    <property type="component" value="Chromosome 5"/>
</dbReference>
<accession>A0A9Q9EK75</accession>
<dbReference type="InterPro" id="IPR013785">
    <property type="entry name" value="Aldolase_TIM"/>
</dbReference>
<dbReference type="Gene3D" id="3.20.20.70">
    <property type="entry name" value="Aldolase class I"/>
    <property type="match status" value="1"/>
</dbReference>
<dbReference type="Pfam" id="PF03537">
    <property type="entry name" value="Glyco_hydro_114"/>
    <property type="match status" value="1"/>
</dbReference>
<dbReference type="EC" id="3.2.1.22" evidence="2"/>
<dbReference type="InterPro" id="IPR017853">
    <property type="entry name" value="GH"/>
</dbReference>
<evidence type="ECO:0000313" key="4">
    <source>
        <dbReference type="EMBL" id="USW52967.1"/>
    </source>
</evidence>
<name>A0A9Q9EK75_9PEZI</name>
<sequence length="204" mass="22630">MHPSGIVPIIAGAAAITPWWQPTNGTTWQIILSQTLDPNNLPNVQAIDSDIPSATFSSQYEEWRADAADFRAQPWNLGDPLDVWPGERWVNSRALGIRAIITNRVAIGLKNGALIVPQVVDIVDFKVNESCQKNSPDSANYDECKRYQPFVAWGKPVFEIEYVDGTSSMGDTMRICWNPIADGFSTLIKKKSLDRSMVDCSMQG</sequence>
<keyword evidence="5" id="KW-1185">Reference proteome</keyword>